<dbReference type="AlphaFoldDB" id="A0A1S1PCG6"/>
<organism evidence="1 2">
    <name type="scientific">Methylorubrum extorquens</name>
    <name type="common">Methylobacterium dichloromethanicum</name>
    <name type="synonym">Methylobacterium extorquens</name>
    <dbReference type="NCBI Taxonomy" id="408"/>
    <lineage>
        <taxon>Bacteria</taxon>
        <taxon>Pseudomonadati</taxon>
        <taxon>Pseudomonadota</taxon>
        <taxon>Alphaproteobacteria</taxon>
        <taxon>Hyphomicrobiales</taxon>
        <taxon>Methylobacteriaceae</taxon>
        <taxon>Methylorubrum</taxon>
    </lineage>
</organism>
<accession>A0A1S1PCG6</accession>
<evidence type="ECO:0000313" key="1">
    <source>
        <dbReference type="EMBL" id="OHV18212.1"/>
    </source>
</evidence>
<sequence>MTAYSVQQIKFEFISYVKEFGADFSAWSVGVTEDAPAALFGEHGIDEARDIWLWKPAASPAAAAMVREWMCARQGSAGLAGEGRQVFLFRRGGEGASPNEG</sequence>
<gene>
    <name evidence="1" type="ORF">BK022_00910</name>
</gene>
<name>A0A1S1PCG6_METEX</name>
<comment type="caution">
    <text evidence="1">The sequence shown here is derived from an EMBL/GenBank/DDBJ whole genome shotgun (WGS) entry which is preliminary data.</text>
</comment>
<dbReference type="EMBL" id="MNAO01000004">
    <property type="protein sequence ID" value="OHV18212.1"/>
    <property type="molecule type" value="Genomic_DNA"/>
</dbReference>
<proteinExistence type="predicted"/>
<dbReference type="Proteomes" id="UP000180215">
    <property type="component" value="Unassembled WGS sequence"/>
</dbReference>
<reference evidence="1 2" key="1">
    <citation type="submission" date="2016-10" db="EMBL/GenBank/DDBJ databases">
        <title>Draft genome sequence of Methylobacterium extorquens CP3, a seed endophyte of Crotalaria pumila with plant growth-promoting and metal tolerance properties.</title>
        <authorList>
            <person name="Sanchez-Lopez A.S."/>
            <person name="Van Hamme J.D."/>
            <person name="Thijs S."/>
            <person name="Mcammond B.M."/>
            <person name="Stevens V."/>
            <person name="Gonzalez-Chavez M.D.C."/>
            <person name="Vangronsveld J."/>
        </authorList>
    </citation>
    <scope>NUCLEOTIDE SEQUENCE [LARGE SCALE GENOMIC DNA]</scope>
    <source>
        <strain evidence="1 2">CP3</strain>
    </source>
</reference>
<protein>
    <submittedName>
        <fullName evidence="1">Uncharacterized protein</fullName>
    </submittedName>
</protein>
<evidence type="ECO:0000313" key="2">
    <source>
        <dbReference type="Proteomes" id="UP000180215"/>
    </source>
</evidence>